<reference evidence="2 3" key="1">
    <citation type="submission" date="2024-10" db="EMBL/GenBank/DDBJ databases">
        <title>The Natural Products Discovery Center: Release of the First 8490 Sequenced Strains for Exploring Actinobacteria Biosynthetic Diversity.</title>
        <authorList>
            <person name="Kalkreuter E."/>
            <person name="Kautsar S.A."/>
            <person name="Yang D."/>
            <person name="Bader C.D."/>
            <person name="Teijaro C.N."/>
            <person name="Fluegel L."/>
            <person name="Davis C.M."/>
            <person name="Simpson J.R."/>
            <person name="Lauterbach L."/>
            <person name="Steele A.D."/>
            <person name="Gui C."/>
            <person name="Meng S."/>
            <person name="Li G."/>
            <person name="Viehrig K."/>
            <person name="Ye F."/>
            <person name="Su P."/>
            <person name="Kiefer A.F."/>
            <person name="Nichols A."/>
            <person name="Cepeda A.J."/>
            <person name="Yan W."/>
            <person name="Fan B."/>
            <person name="Jiang Y."/>
            <person name="Adhikari A."/>
            <person name="Zheng C.-J."/>
            <person name="Schuster L."/>
            <person name="Cowan T.M."/>
            <person name="Smanski M.J."/>
            <person name="Chevrette M.G."/>
            <person name="De Carvalho L.P.S."/>
            <person name="Shen B."/>
        </authorList>
    </citation>
    <scope>NUCLEOTIDE SEQUENCE [LARGE SCALE GENOMIC DNA]</scope>
    <source>
        <strain evidence="2 3">NPDC018013</strain>
    </source>
</reference>
<keyword evidence="3" id="KW-1185">Reference proteome</keyword>
<dbReference type="EMBL" id="JBIRGH010000028">
    <property type="protein sequence ID" value="MFH8588967.1"/>
    <property type="molecule type" value="Genomic_DNA"/>
</dbReference>
<gene>
    <name evidence="2" type="ORF">ACH4GP_32080</name>
</gene>
<feature type="signal peptide" evidence="1">
    <location>
        <begin position="1"/>
        <end position="26"/>
    </location>
</feature>
<evidence type="ECO:0000313" key="2">
    <source>
        <dbReference type="EMBL" id="MFH8588967.1"/>
    </source>
</evidence>
<protein>
    <submittedName>
        <fullName evidence="2">Uncharacterized protein</fullName>
    </submittedName>
</protein>
<keyword evidence="1" id="KW-0732">Signal</keyword>
<accession>A0ABW7RLK3</accession>
<dbReference type="Proteomes" id="UP001610990">
    <property type="component" value="Unassembled WGS sequence"/>
</dbReference>
<evidence type="ECO:0000313" key="3">
    <source>
        <dbReference type="Proteomes" id="UP001610990"/>
    </source>
</evidence>
<dbReference type="RefSeq" id="WP_367437327.1">
    <property type="nucleotide sequence ID" value="NZ_CP108413.1"/>
</dbReference>
<sequence>MNMLRRLAVILTGLLAAVFLATGAAAAAPADDADLTPRERAGLHFAGDLLGALFGGGSPHHDRGF</sequence>
<proteinExistence type="predicted"/>
<feature type="chain" id="PRO_5045930984" evidence="1">
    <location>
        <begin position="27"/>
        <end position="65"/>
    </location>
</feature>
<organism evidence="2 3">
    <name type="scientific">Streptomyces celluloflavus</name>
    <dbReference type="NCBI Taxonomy" id="58344"/>
    <lineage>
        <taxon>Bacteria</taxon>
        <taxon>Bacillati</taxon>
        <taxon>Actinomycetota</taxon>
        <taxon>Actinomycetes</taxon>
        <taxon>Kitasatosporales</taxon>
        <taxon>Streptomycetaceae</taxon>
        <taxon>Streptomyces</taxon>
    </lineage>
</organism>
<name>A0ABW7RLK3_9ACTN</name>
<comment type="caution">
    <text evidence="2">The sequence shown here is derived from an EMBL/GenBank/DDBJ whole genome shotgun (WGS) entry which is preliminary data.</text>
</comment>
<evidence type="ECO:0000256" key="1">
    <source>
        <dbReference type="SAM" id="SignalP"/>
    </source>
</evidence>